<feature type="compositionally biased region" description="Basic and acidic residues" evidence="3">
    <location>
        <begin position="330"/>
        <end position="341"/>
    </location>
</feature>
<evidence type="ECO:0000259" key="4">
    <source>
        <dbReference type="PROSITE" id="PS50102"/>
    </source>
</evidence>
<dbReference type="InterPro" id="IPR012677">
    <property type="entry name" value="Nucleotide-bd_a/b_plait_sf"/>
</dbReference>
<dbReference type="EMBL" id="JAPEVG010000295">
    <property type="protein sequence ID" value="KAJ8469337.1"/>
    <property type="molecule type" value="Genomic_DNA"/>
</dbReference>
<accession>A0AAD7TNA4</accession>
<evidence type="ECO:0000256" key="2">
    <source>
        <dbReference type="PROSITE-ProRule" id="PRU00176"/>
    </source>
</evidence>
<name>A0AAD7TNA4_9APHY</name>
<feature type="compositionally biased region" description="Basic and acidic residues" evidence="3">
    <location>
        <begin position="397"/>
        <end position="408"/>
    </location>
</feature>
<protein>
    <recommendedName>
        <fullName evidence="4">RRM domain-containing protein</fullName>
    </recommendedName>
</protein>
<feature type="region of interest" description="Disordered" evidence="3">
    <location>
        <begin position="25"/>
        <end position="74"/>
    </location>
</feature>
<dbReference type="SMART" id="SM00360">
    <property type="entry name" value="RRM"/>
    <property type="match status" value="1"/>
</dbReference>
<feature type="region of interest" description="Disordered" evidence="3">
    <location>
        <begin position="330"/>
        <end position="408"/>
    </location>
</feature>
<dbReference type="PANTHER" id="PTHR23236:SF11">
    <property type="entry name" value="EUKARYOTIC TRANSLATION INITIATION FACTOR 4H"/>
    <property type="match status" value="1"/>
</dbReference>
<feature type="compositionally biased region" description="Low complexity" evidence="3">
    <location>
        <begin position="344"/>
        <end position="359"/>
    </location>
</feature>
<dbReference type="Pfam" id="PF00076">
    <property type="entry name" value="RRM_1"/>
    <property type="match status" value="1"/>
</dbReference>
<keyword evidence="1 2" id="KW-0694">RNA-binding</keyword>
<proteinExistence type="predicted"/>
<dbReference type="PANTHER" id="PTHR23236">
    <property type="entry name" value="EUKARYOTIC TRANSLATION INITIATION FACTOR 4B/4H"/>
    <property type="match status" value="1"/>
</dbReference>
<feature type="compositionally biased region" description="Basic and acidic residues" evidence="3">
    <location>
        <begin position="163"/>
        <end position="194"/>
    </location>
</feature>
<evidence type="ECO:0000313" key="6">
    <source>
        <dbReference type="Proteomes" id="UP001215151"/>
    </source>
</evidence>
<dbReference type="Gene3D" id="3.30.70.330">
    <property type="match status" value="1"/>
</dbReference>
<keyword evidence="6" id="KW-1185">Reference proteome</keyword>
<feature type="region of interest" description="Disordered" evidence="3">
    <location>
        <begin position="141"/>
        <end position="283"/>
    </location>
</feature>
<gene>
    <name evidence="5" type="ORF">ONZ51_g9061</name>
</gene>
<dbReference type="SUPFAM" id="SSF54928">
    <property type="entry name" value="RNA-binding domain, RBD"/>
    <property type="match status" value="1"/>
</dbReference>
<evidence type="ECO:0000256" key="3">
    <source>
        <dbReference type="SAM" id="MobiDB-lite"/>
    </source>
</evidence>
<comment type="caution">
    <text evidence="5">The sequence shown here is derived from an EMBL/GenBank/DDBJ whole genome shotgun (WGS) entry which is preliminary data.</text>
</comment>
<organism evidence="5 6">
    <name type="scientific">Trametes cubensis</name>
    <dbReference type="NCBI Taxonomy" id="1111947"/>
    <lineage>
        <taxon>Eukaryota</taxon>
        <taxon>Fungi</taxon>
        <taxon>Dikarya</taxon>
        <taxon>Basidiomycota</taxon>
        <taxon>Agaricomycotina</taxon>
        <taxon>Agaricomycetes</taxon>
        <taxon>Polyporales</taxon>
        <taxon>Polyporaceae</taxon>
        <taxon>Trametes</taxon>
    </lineage>
</organism>
<dbReference type="AlphaFoldDB" id="A0AAD7TNA4"/>
<feature type="compositionally biased region" description="Basic and acidic residues" evidence="3">
    <location>
        <begin position="37"/>
        <end position="67"/>
    </location>
</feature>
<dbReference type="Proteomes" id="UP001215151">
    <property type="component" value="Unassembled WGS sequence"/>
</dbReference>
<feature type="domain" description="RRM" evidence="4">
    <location>
        <begin position="75"/>
        <end position="149"/>
    </location>
</feature>
<reference evidence="5" key="1">
    <citation type="submission" date="2022-11" db="EMBL/GenBank/DDBJ databases">
        <title>Genome Sequence of Cubamyces cubensis.</title>
        <authorList>
            <person name="Buettner E."/>
        </authorList>
    </citation>
    <scope>NUCLEOTIDE SEQUENCE</scope>
    <source>
        <strain evidence="5">MPL-01</strain>
    </source>
</reference>
<dbReference type="InterPro" id="IPR000504">
    <property type="entry name" value="RRM_dom"/>
</dbReference>
<dbReference type="PROSITE" id="PS50102">
    <property type="entry name" value="RRM"/>
    <property type="match status" value="1"/>
</dbReference>
<dbReference type="InterPro" id="IPR035979">
    <property type="entry name" value="RBD_domain_sf"/>
</dbReference>
<dbReference type="GO" id="GO:0003723">
    <property type="term" value="F:RNA binding"/>
    <property type="evidence" value="ECO:0007669"/>
    <property type="project" value="UniProtKB-UniRule"/>
</dbReference>
<evidence type="ECO:0000256" key="1">
    <source>
        <dbReference type="ARBA" id="ARBA00022884"/>
    </source>
</evidence>
<evidence type="ECO:0000313" key="5">
    <source>
        <dbReference type="EMBL" id="KAJ8469337.1"/>
    </source>
</evidence>
<sequence length="425" mass="46458">MAPKKQQKMSLNEFLGDSTLGSWADEMDALPTAPAARTDEDRPRGGDRRRDDFLSSRPDRGPPREDLPLPTEPPFTAFVGNLTFDITESELEEFFGGKTKSVKIIKDRDDKPKGFGYVEFADVEGLKEALTKTGSTLAGRAVRVSVAEPPKERSGFGGGSFEDDPKFAGNWRREGPLPDLPSRDGSRRRFDGPREPPAASVSDGASDWRASSRAPVRPPPSESEGGFKRRGPGSREPAPVGPADTEETWHIGSKFKPSGPPRGRAPCKQFDSPDSSDGPPQARASSQVIIFYLCDAVSSCLSQPIRHQLEIQPLRPVDVTARENEVLQKIEREREEVREKVAQTTHSMSRTSSRTGSQRPTPPASAVQSPTTPQHEPHKLPPANVRPSFSFANAAAGKKDAESAKDDVKTITEKIEEVELESSEQ</sequence>